<evidence type="ECO:0000313" key="2">
    <source>
        <dbReference type="EMBL" id="KAJ1353513.1"/>
    </source>
</evidence>
<feature type="compositionally biased region" description="Polar residues" evidence="1">
    <location>
        <begin position="26"/>
        <end position="41"/>
    </location>
</feature>
<feature type="compositionally biased region" description="Basic and acidic residues" evidence="1">
    <location>
        <begin position="1"/>
        <end position="22"/>
    </location>
</feature>
<dbReference type="Proteomes" id="UP001196413">
    <property type="component" value="Unassembled WGS sequence"/>
</dbReference>
<feature type="region of interest" description="Disordered" evidence="1">
    <location>
        <begin position="98"/>
        <end position="118"/>
    </location>
</feature>
<comment type="caution">
    <text evidence="2">The sequence shown here is derived from an EMBL/GenBank/DDBJ whole genome shotgun (WGS) entry which is preliminary data.</text>
</comment>
<dbReference type="AlphaFoldDB" id="A0AAD5MB03"/>
<evidence type="ECO:0000313" key="3">
    <source>
        <dbReference type="Proteomes" id="UP001196413"/>
    </source>
</evidence>
<keyword evidence="3" id="KW-1185">Reference proteome</keyword>
<proteinExistence type="predicted"/>
<reference evidence="2" key="1">
    <citation type="submission" date="2021-06" db="EMBL/GenBank/DDBJ databases">
        <title>Parelaphostrongylus tenuis whole genome reference sequence.</title>
        <authorList>
            <person name="Garwood T.J."/>
            <person name="Larsen P.A."/>
            <person name="Fountain-Jones N.M."/>
            <person name="Garbe J.R."/>
            <person name="Macchietto M.G."/>
            <person name="Kania S.A."/>
            <person name="Gerhold R.W."/>
            <person name="Richards J.E."/>
            <person name="Wolf T.M."/>
        </authorList>
    </citation>
    <scope>NUCLEOTIDE SEQUENCE</scope>
    <source>
        <strain evidence="2">MNPRO001-30</strain>
        <tissue evidence="2">Meninges</tissue>
    </source>
</reference>
<name>A0AAD5MB03_PARTN</name>
<gene>
    <name evidence="2" type="ORF">KIN20_010155</name>
</gene>
<dbReference type="EMBL" id="JAHQIW010001737">
    <property type="protein sequence ID" value="KAJ1353513.1"/>
    <property type="molecule type" value="Genomic_DNA"/>
</dbReference>
<feature type="region of interest" description="Disordered" evidence="1">
    <location>
        <begin position="1"/>
        <end position="42"/>
    </location>
</feature>
<sequence length="118" mass="13382">MANRGFEGKKLFKQYRETHNQETEEPLTTETGDVSPHNSIGSWAPETRIVKVIDEASGAAHCLIEEHRGPGQEWWWDKSGGRRGLSDKDHIDGVIEVLRAKNSSSSTEKHTTRKQRSR</sequence>
<organism evidence="2 3">
    <name type="scientific">Parelaphostrongylus tenuis</name>
    <name type="common">Meningeal worm</name>
    <dbReference type="NCBI Taxonomy" id="148309"/>
    <lineage>
        <taxon>Eukaryota</taxon>
        <taxon>Metazoa</taxon>
        <taxon>Ecdysozoa</taxon>
        <taxon>Nematoda</taxon>
        <taxon>Chromadorea</taxon>
        <taxon>Rhabditida</taxon>
        <taxon>Rhabditina</taxon>
        <taxon>Rhabditomorpha</taxon>
        <taxon>Strongyloidea</taxon>
        <taxon>Metastrongylidae</taxon>
        <taxon>Parelaphostrongylus</taxon>
    </lineage>
</organism>
<evidence type="ECO:0000256" key="1">
    <source>
        <dbReference type="SAM" id="MobiDB-lite"/>
    </source>
</evidence>
<accession>A0AAD5MB03</accession>
<protein>
    <submittedName>
        <fullName evidence="2">Uncharacterized protein</fullName>
    </submittedName>
</protein>